<dbReference type="InterPro" id="IPR020449">
    <property type="entry name" value="Tscrpt_reg_AraC-type_HTH"/>
</dbReference>
<evidence type="ECO:0000256" key="4">
    <source>
        <dbReference type="SAM" id="Phobius"/>
    </source>
</evidence>
<dbReference type="RefSeq" id="WP_169527276.1">
    <property type="nucleotide sequence ID" value="NZ_JAAMPU010000104.1"/>
</dbReference>
<dbReference type="AlphaFoldDB" id="A0A972FM40"/>
<evidence type="ECO:0000256" key="3">
    <source>
        <dbReference type="ARBA" id="ARBA00023163"/>
    </source>
</evidence>
<dbReference type="SUPFAM" id="SSF46689">
    <property type="entry name" value="Homeodomain-like"/>
    <property type="match status" value="1"/>
</dbReference>
<proteinExistence type="predicted"/>
<evidence type="ECO:0000256" key="2">
    <source>
        <dbReference type="ARBA" id="ARBA00023125"/>
    </source>
</evidence>
<keyword evidence="2" id="KW-0238">DNA-binding</keyword>
<keyword evidence="4" id="KW-0472">Membrane</keyword>
<feature type="transmembrane region" description="Helical" evidence="4">
    <location>
        <begin position="135"/>
        <end position="156"/>
    </location>
</feature>
<reference evidence="6" key="1">
    <citation type="submission" date="2020-02" db="EMBL/GenBank/DDBJ databases">
        <title>Flavobacterium sp. genome.</title>
        <authorList>
            <person name="Jung H.S."/>
            <person name="Baek J.H."/>
            <person name="Jeon C.O."/>
        </authorList>
    </citation>
    <scope>NUCLEOTIDE SEQUENCE</scope>
    <source>
        <strain evidence="6">SE-s28</strain>
    </source>
</reference>
<evidence type="ECO:0000256" key="1">
    <source>
        <dbReference type="ARBA" id="ARBA00023015"/>
    </source>
</evidence>
<keyword evidence="4" id="KW-0812">Transmembrane</keyword>
<evidence type="ECO:0000313" key="7">
    <source>
        <dbReference type="Proteomes" id="UP000712080"/>
    </source>
</evidence>
<keyword evidence="3" id="KW-0804">Transcription</keyword>
<dbReference type="PRINTS" id="PR00032">
    <property type="entry name" value="HTHARAC"/>
</dbReference>
<feature type="transmembrane region" description="Helical" evidence="4">
    <location>
        <begin position="98"/>
        <end position="115"/>
    </location>
</feature>
<feature type="transmembrane region" description="Helical" evidence="4">
    <location>
        <begin position="177"/>
        <end position="201"/>
    </location>
</feature>
<dbReference type="PROSITE" id="PS01124">
    <property type="entry name" value="HTH_ARAC_FAMILY_2"/>
    <property type="match status" value="1"/>
</dbReference>
<dbReference type="Gene3D" id="1.10.10.60">
    <property type="entry name" value="Homeodomain-like"/>
    <property type="match status" value="2"/>
</dbReference>
<gene>
    <name evidence="6" type="ORF">G6047_09025</name>
</gene>
<feature type="transmembrane region" description="Helical" evidence="4">
    <location>
        <begin position="66"/>
        <end position="86"/>
    </location>
</feature>
<evidence type="ECO:0000313" key="6">
    <source>
        <dbReference type="EMBL" id="NMH28172.1"/>
    </source>
</evidence>
<dbReference type="InterPro" id="IPR018060">
    <property type="entry name" value="HTH_AraC"/>
</dbReference>
<dbReference type="InterPro" id="IPR009057">
    <property type="entry name" value="Homeodomain-like_sf"/>
</dbReference>
<dbReference type="SMART" id="SM00342">
    <property type="entry name" value="HTH_ARAC"/>
    <property type="match status" value="1"/>
</dbReference>
<keyword evidence="4" id="KW-1133">Transmembrane helix</keyword>
<dbReference type="GO" id="GO:0003700">
    <property type="term" value="F:DNA-binding transcription factor activity"/>
    <property type="evidence" value="ECO:0007669"/>
    <property type="project" value="InterPro"/>
</dbReference>
<evidence type="ECO:0000259" key="5">
    <source>
        <dbReference type="PROSITE" id="PS01124"/>
    </source>
</evidence>
<keyword evidence="1" id="KW-0805">Transcription regulation</keyword>
<dbReference type="GO" id="GO:0043565">
    <property type="term" value="F:sequence-specific DNA binding"/>
    <property type="evidence" value="ECO:0007669"/>
    <property type="project" value="InterPro"/>
</dbReference>
<dbReference type="PANTHER" id="PTHR43280:SF29">
    <property type="entry name" value="ARAC-FAMILY TRANSCRIPTIONAL REGULATOR"/>
    <property type="match status" value="1"/>
</dbReference>
<dbReference type="PROSITE" id="PS00041">
    <property type="entry name" value="HTH_ARAC_FAMILY_1"/>
    <property type="match status" value="1"/>
</dbReference>
<feature type="transmembrane region" description="Helical" evidence="4">
    <location>
        <begin position="6"/>
        <end position="25"/>
    </location>
</feature>
<keyword evidence="7" id="KW-1185">Reference proteome</keyword>
<feature type="domain" description="HTH araC/xylS-type" evidence="5">
    <location>
        <begin position="264"/>
        <end position="365"/>
    </location>
</feature>
<accession>A0A972FM40</accession>
<dbReference type="PANTHER" id="PTHR43280">
    <property type="entry name" value="ARAC-FAMILY TRANSCRIPTIONAL REGULATOR"/>
    <property type="match status" value="1"/>
</dbReference>
<name>A0A972FM40_9FLAO</name>
<dbReference type="EMBL" id="JAAMPU010000104">
    <property type="protein sequence ID" value="NMH28172.1"/>
    <property type="molecule type" value="Genomic_DNA"/>
</dbReference>
<comment type="caution">
    <text evidence="6">The sequence shown here is derived from an EMBL/GenBank/DDBJ whole genome shotgun (WGS) entry which is preliminary data.</text>
</comment>
<sequence length="376" mass="43536">MNFNIFNSIILAGILQGFVFGAVILFSPKYKAPATRWLGLLIAIFSLNNLQYYLGNARIITSDQLYTLVFIPFQLLSGPLILFYGLRLIYPDRRITRKNYMMLIPFLVGFTYSSIYKTYRGMGLYDEAYFRFSTYVLAGIELFSILFDISIVLYLIGQIRKVSKHEAPMQTVRPELGWFRSILWSFFGLSFVWLAVTLLALNAIGNWWYIIWIAISVMIYWLGHIGVYKFGVQEERKKIRTFRIEHTRETVYEKPQSETIASFIRFVNTGKRYLDPNLTLDLVADELKISKTHLSRLINSELETGFPDYVNNLRIEEAKSYLTNPDFENYTLIAIGLEAGFSSKTTFNQTFKKVTGQTPSEYKSQFGNTILKKNIA</sequence>
<feature type="transmembrane region" description="Helical" evidence="4">
    <location>
        <begin position="207"/>
        <end position="230"/>
    </location>
</feature>
<organism evidence="6 7">
    <name type="scientific">Flavobacterium silvaticum</name>
    <dbReference type="NCBI Taxonomy" id="1852020"/>
    <lineage>
        <taxon>Bacteria</taxon>
        <taxon>Pseudomonadati</taxon>
        <taxon>Bacteroidota</taxon>
        <taxon>Flavobacteriia</taxon>
        <taxon>Flavobacteriales</taxon>
        <taxon>Flavobacteriaceae</taxon>
        <taxon>Flavobacterium</taxon>
    </lineage>
</organism>
<feature type="transmembrane region" description="Helical" evidence="4">
    <location>
        <begin position="37"/>
        <end position="54"/>
    </location>
</feature>
<dbReference type="InterPro" id="IPR018062">
    <property type="entry name" value="HTH_AraC-typ_CS"/>
</dbReference>
<protein>
    <submittedName>
        <fullName evidence="6">Helix-turn-helix transcriptional regulator</fullName>
    </submittedName>
</protein>
<dbReference type="Proteomes" id="UP000712080">
    <property type="component" value="Unassembled WGS sequence"/>
</dbReference>
<dbReference type="Pfam" id="PF12833">
    <property type="entry name" value="HTH_18"/>
    <property type="match status" value="1"/>
</dbReference>